<evidence type="ECO:0000313" key="6">
    <source>
        <dbReference type="Proteomes" id="UP000256884"/>
    </source>
</evidence>
<feature type="domain" description="HTH araC/xylS-type" evidence="4">
    <location>
        <begin position="212"/>
        <end position="290"/>
    </location>
</feature>
<evidence type="ECO:0000259" key="4">
    <source>
        <dbReference type="PROSITE" id="PS01124"/>
    </source>
</evidence>
<dbReference type="InterPro" id="IPR009057">
    <property type="entry name" value="Homeodomain-like_sf"/>
</dbReference>
<dbReference type="OrthoDB" id="1096411at2"/>
<dbReference type="Gene3D" id="1.10.10.60">
    <property type="entry name" value="Homeodomain-like"/>
    <property type="match status" value="1"/>
</dbReference>
<organism evidence="5 6">
    <name type="scientific">Tenacibaculum gallaicum</name>
    <dbReference type="NCBI Taxonomy" id="561505"/>
    <lineage>
        <taxon>Bacteria</taxon>
        <taxon>Pseudomonadati</taxon>
        <taxon>Bacteroidota</taxon>
        <taxon>Flavobacteriia</taxon>
        <taxon>Flavobacteriales</taxon>
        <taxon>Flavobacteriaceae</taxon>
        <taxon>Tenacibaculum</taxon>
    </lineage>
</organism>
<comment type="caution">
    <text evidence="5">The sequence shown here is derived from an EMBL/GenBank/DDBJ whole genome shotgun (WGS) entry which is preliminary data.</text>
</comment>
<gene>
    <name evidence="5" type="ORF">C7448_101634</name>
</gene>
<keyword evidence="2" id="KW-0238">DNA-binding</keyword>
<name>A0A3E0ID32_9FLAO</name>
<dbReference type="PANTHER" id="PTHR43280:SF32">
    <property type="entry name" value="TRANSCRIPTIONAL REGULATORY PROTEIN"/>
    <property type="match status" value="1"/>
</dbReference>
<accession>A0A3E0ID32</accession>
<evidence type="ECO:0000256" key="3">
    <source>
        <dbReference type="ARBA" id="ARBA00023163"/>
    </source>
</evidence>
<dbReference type="GO" id="GO:0003700">
    <property type="term" value="F:DNA-binding transcription factor activity"/>
    <property type="evidence" value="ECO:0007669"/>
    <property type="project" value="InterPro"/>
</dbReference>
<keyword evidence="6" id="KW-1185">Reference proteome</keyword>
<protein>
    <submittedName>
        <fullName evidence="5">AraC family transcriptional regulator</fullName>
    </submittedName>
</protein>
<evidence type="ECO:0000256" key="2">
    <source>
        <dbReference type="ARBA" id="ARBA00023125"/>
    </source>
</evidence>
<dbReference type="GO" id="GO:0043565">
    <property type="term" value="F:sequence-specific DNA binding"/>
    <property type="evidence" value="ECO:0007669"/>
    <property type="project" value="InterPro"/>
</dbReference>
<proteinExistence type="predicted"/>
<evidence type="ECO:0000313" key="5">
    <source>
        <dbReference type="EMBL" id="REH56592.1"/>
    </source>
</evidence>
<dbReference type="PROSITE" id="PS01124">
    <property type="entry name" value="HTH_ARAC_FAMILY_2"/>
    <property type="match status" value="1"/>
</dbReference>
<dbReference type="Pfam" id="PF12833">
    <property type="entry name" value="HTH_18"/>
    <property type="match status" value="1"/>
</dbReference>
<dbReference type="InterPro" id="IPR018060">
    <property type="entry name" value="HTH_AraC"/>
</dbReference>
<dbReference type="SUPFAM" id="SSF46689">
    <property type="entry name" value="Homeodomain-like"/>
    <property type="match status" value="1"/>
</dbReference>
<dbReference type="PANTHER" id="PTHR43280">
    <property type="entry name" value="ARAC-FAMILY TRANSCRIPTIONAL REGULATOR"/>
    <property type="match status" value="1"/>
</dbReference>
<dbReference type="Proteomes" id="UP000256884">
    <property type="component" value="Unassembled WGS sequence"/>
</dbReference>
<sequence length="294" mass="34507">MEKEIPNLLFKSESSEISDIEIIALEKIKEGKDSFTHSPEKAHQLEFYQLAFYTEGVSEQLVDFVWYKVQKNTVIYVSKGQVNAFKFNKDLKGYLILFTEDYLKRQLAKIPKNTAIRLLTPQLFSPMVQVTQTSNLPEYVQLIFREFYKTTESFNKKYIIDSLFSIIFSKVEEIKKNETDYIKDSEKLTLFLKFQAKLKKTFVTNKNAVFYANELGVTYKHLNVVVKEVINKTAKQYIDEFVILEAKRNLVNSTIKSTELSYLMGFEESTNFVKYFKKRTGLTPNEFKKSYIRT</sequence>
<dbReference type="EMBL" id="QUNS01000001">
    <property type="protein sequence ID" value="REH56592.1"/>
    <property type="molecule type" value="Genomic_DNA"/>
</dbReference>
<keyword evidence="3" id="KW-0804">Transcription</keyword>
<evidence type="ECO:0000256" key="1">
    <source>
        <dbReference type="ARBA" id="ARBA00023015"/>
    </source>
</evidence>
<keyword evidence="1" id="KW-0805">Transcription regulation</keyword>
<dbReference type="AlphaFoldDB" id="A0A3E0ID32"/>
<dbReference type="RefSeq" id="WP_115899885.1">
    <property type="nucleotide sequence ID" value="NZ_QUNS01000001.1"/>
</dbReference>
<dbReference type="SMART" id="SM00342">
    <property type="entry name" value="HTH_ARAC"/>
    <property type="match status" value="1"/>
</dbReference>
<reference evidence="5 6" key="1">
    <citation type="submission" date="2018-08" db="EMBL/GenBank/DDBJ databases">
        <title>Genomic Encyclopedia of Type Strains, Phase IV (KMG-IV): sequencing the most valuable type-strain genomes for metagenomic binning, comparative biology and taxonomic classification.</title>
        <authorList>
            <person name="Goeker M."/>
        </authorList>
    </citation>
    <scope>NUCLEOTIDE SEQUENCE [LARGE SCALE GENOMIC DNA]</scope>
    <source>
        <strain evidence="5 6">DSM 18841</strain>
    </source>
</reference>